<comment type="caution">
    <text evidence="1">The sequence shown here is derived from an EMBL/GenBank/DDBJ whole genome shotgun (WGS) entry which is preliminary data.</text>
</comment>
<sequence length="78" mass="8438">MHETCLSASAPALDISSLGQRVHTDPTLDAITICQDHLQKKEVAVNTEPISWFTTKNAITRALLLDSHASPHTTGGHH</sequence>
<protein>
    <submittedName>
        <fullName evidence="1">Uncharacterized protein</fullName>
    </submittedName>
</protein>
<dbReference type="Proteomes" id="UP000823561">
    <property type="component" value="Chromosome 1"/>
</dbReference>
<dbReference type="AlphaFoldDB" id="A0AAV6HM15"/>
<reference evidence="1 2" key="1">
    <citation type="submission" date="2020-10" db="EMBL/GenBank/DDBJ databases">
        <title>Chromosome-scale genome assembly of the Allis shad, Alosa alosa.</title>
        <authorList>
            <person name="Margot Z."/>
            <person name="Christophe K."/>
            <person name="Cabau C."/>
            <person name="Louis A."/>
            <person name="Berthelot C."/>
            <person name="Parey E."/>
            <person name="Roest Crollius H."/>
            <person name="Montfort J."/>
            <person name="Robinson-Rechavi M."/>
            <person name="Bucao C."/>
            <person name="Bouchez O."/>
            <person name="Gislard M."/>
            <person name="Lluch J."/>
            <person name="Milhes M."/>
            <person name="Lampietro C."/>
            <person name="Lopez Roques C."/>
            <person name="Donnadieu C."/>
            <person name="Braasch I."/>
            <person name="Desvignes T."/>
            <person name="Postlethwait J."/>
            <person name="Bobe J."/>
            <person name="Guiguen Y."/>
        </authorList>
    </citation>
    <scope>NUCLEOTIDE SEQUENCE [LARGE SCALE GENOMIC DNA]</scope>
    <source>
        <strain evidence="1">M-15738</strain>
        <tissue evidence="1">Blood</tissue>
    </source>
</reference>
<organism evidence="1 2">
    <name type="scientific">Alosa alosa</name>
    <name type="common">allis shad</name>
    <dbReference type="NCBI Taxonomy" id="278164"/>
    <lineage>
        <taxon>Eukaryota</taxon>
        <taxon>Metazoa</taxon>
        <taxon>Chordata</taxon>
        <taxon>Craniata</taxon>
        <taxon>Vertebrata</taxon>
        <taxon>Euteleostomi</taxon>
        <taxon>Actinopterygii</taxon>
        <taxon>Neopterygii</taxon>
        <taxon>Teleostei</taxon>
        <taxon>Clupei</taxon>
        <taxon>Clupeiformes</taxon>
        <taxon>Clupeoidei</taxon>
        <taxon>Clupeidae</taxon>
        <taxon>Alosa</taxon>
    </lineage>
</organism>
<evidence type="ECO:0000313" key="1">
    <source>
        <dbReference type="EMBL" id="KAG5286447.1"/>
    </source>
</evidence>
<evidence type="ECO:0000313" key="2">
    <source>
        <dbReference type="Proteomes" id="UP000823561"/>
    </source>
</evidence>
<name>A0AAV6HM15_9TELE</name>
<proteinExistence type="predicted"/>
<keyword evidence="2" id="KW-1185">Reference proteome</keyword>
<dbReference type="EMBL" id="JADWDJ010000001">
    <property type="protein sequence ID" value="KAG5286447.1"/>
    <property type="molecule type" value="Genomic_DNA"/>
</dbReference>
<accession>A0AAV6HM15</accession>
<gene>
    <name evidence="1" type="ORF">AALO_G00014960</name>
</gene>